<feature type="transmembrane region" description="Helical" evidence="5">
    <location>
        <begin position="199"/>
        <end position="220"/>
    </location>
</feature>
<name>A0ABT0RNH4_9SPHN</name>
<evidence type="ECO:0000313" key="6">
    <source>
        <dbReference type="EMBL" id="MCL6684125.1"/>
    </source>
</evidence>
<dbReference type="Pfam" id="PF01925">
    <property type="entry name" value="TauE"/>
    <property type="match status" value="1"/>
</dbReference>
<proteinExistence type="inferred from homology"/>
<reference evidence="6" key="1">
    <citation type="submission" date="2022-05" db="EMBL/GenBank/DDBJ databases">
        <authorList>
            <person name="Jo J.-H."/>
            <person name="Im W.-T."/>
        </authorList>
    </citation>
    <scope>NUCLEOTIDE SEQUENCE</scope>
    <source>
        <strain evidence="6">SE158</strain>
    </source>
</reference>
<accession>A0ABT0RNH4</accession>
<feature type="transmembrane region" description="Helical" evidence="5">
    <location>
        <begin position="72"/>
        <end position="91"/>
    </location>
</feature>
<dbReference type="Proteomes" id="UP001165363">
    <property type="component" value="Unassembled WGS sequence"/>
</dbReference>
<evidence type="ECO:0000256" key="2">
    <source>
        <dbReference type="ARBA" id="ARBA00022692"/>
    </source>
</evidence>
<feature type="transmembrane region" description="Helical" evidence="5">
    <location>
        <begin position="227"/>
        <end position="245"/>
    </location>
</feature>
<keyword evidence="2 5" id="KW-0812">Transmembrane</keyword>
<dbReference type="PANTHER" id="PTHR43701">
    <property type="entry name" value="MEMBRANE TRANSPORTER PROTEIN MJ0441-RELATED"/>
    <property type="match status" value="1"/>
</dbReference>
<evidence type="ECO:0000313" key="7">
    <source>
        <dbReference type="Proteomes" id="UP001165363"/>
    </source>
</evidence>
<evidence type="ECO:0000256" key="3">
    <source>
        <dbReference type="ARBA" id="ARBA00022989"/>
    </source>
</evidence>
<feature type="transmembrane region" description="Helical" evidence="5">
    <location>
        <begin position="174"/>
        <end position="193"/>
    </location>
</feature>
<dbReference type="InterPro" id="IPR051598">
    <property type="entry name" value="TSUP/Inactive_protease-like"/>
</dbReference>
<sequence>MDGSTIFWIAALMAIAAALYSSVGHGGASAYLAIMALFSVAPDTMRPTALALNLVVATFAATRFAMKGQTNWRLLAAFSVTAAPAAYIGGTIHLAPEIYRPLVGVILLGAAARLFWQPERLVARPTHAPPLAITLPSGAALGLLAGLTGTGGGIFLSPLIILFGWEDARKTSGVAAAFILLNSAAGLLGNVASVQHLPAALPILVASVFAGALLGTWLGVSRLPRHRLLQGLAIVLVIAAFKLLFT</sequence>
<comment type="similarity">
    <text evidence="5">Belongs to the 4-toluene sulfonate uptake permease (TSUP) (TC 2.A.102) family.</text>
</comment>
<protein>
    <recommendedName>
        <fullName evidence="5">Probable membrane transporter protein</fullName>
    </recommendedName>
</protein>
<comment type="subcellular location">
    <subcellularLocation>
        <location evidence="5">Cell membrane</location>
        <topology evidence="5">Multi-pass membrane protein</topology>
    </subcellularLocation>
    <subcellularLocation>
        <location evidence="1">Membrane</location>
        <topology evidence="1">Multi-pass membrane protein</topology>
    </subcellularLocation>
</comment>
<gene>
    <name evidence="6" type="ORF">LZ536_09465</name>
</gene>
<keyword evidence="7" id="KW-1185">Reference proteome</keyword>
<dbReference type="RefSeq" id="WP_249848431.1">
    <property type="nucleotide sequence ID" value="NZ_JAMGBD010000001.1"/>
</dbReference>
<keyword evidence="5" id="KW-1003">Cell membrane</keyword>
<keyword evidence="4 5" id="KW-0472">Membrane</keyword>
<dbReference type="PANTHER" id="PTHR43701:SF5">
    <property type="entry name" value="MEMBRANE TRANSPORTER PROTEIN-RELATED"/>
    <property type="match status" value="1"/>
</dbReference>
<feature type="transmembrane region" description="Helical" evidence="5">
    <location>
        <begin position="136"/>
        <end position="162"/>
    </location>
</feature>
<dbReference type="InterPro" id="IPR002781">
    <property type="entry name" value="TM_pro_TauE-like"/>
</dbReference>
<evidence type="ECO:0000256" key="4">
    <source>
        <dbReference type="ARBA" id="ARBA00023136"/>
    </source>
</evidence>
<feature type="transmembrane region" description="Helical" evidence="5">
    <location>
        <begin position="6"/>
        <end position="38"/>
    </location>
</feature>
<organism evidence="6 7">
    <name type="scientific">Sphingomonas alba</name>
    <dbReference type="NCBI Taxonomy" id="2908208"/>
    <lineage>
        <taxon>Bacteria</taxon>
        <taxon>Pseudomonadati</taxon>
        <taxon>Pseudomonadota</taxon>
        <taxon>Alphaproteobacteria</taxon>
        <taxon>Sphingomonadales</taxon>
        <taxon>Sphingomonadaceae</taxon>
        <taxon>Sphingomonas</taxon>
    </lineage>
</organism>
<evidence type="ECO:0000256" key="1">
    <source>
        <dbReference type="ARBA" id="ARBA00004141"/>
    </source>
</evidence>
<keyword evidence="3 5" id="KW-1133">Transmembrane helix</keyword>
<comment type="caution">
    <text evidence="6">The sequence shown here is derived from an EMBL/GenBank/DDBJ whole genome shotgun (WGS) entry which is preliminary data.</text>
</comment>
<feature type="transmembrane region" description="Helical" evidence="5">
    <location>
        <begin position="50"/>
        <end position="66"/>
    </location>
</feature>
<dbReference type="EMBL" id="JAMGBD010000001">
    <property type="protein sequence ID" value="MCL6684125.1"/>
    <property type="molecule type" value="Genomic_DNA"/>
</dbReference>
<evidence type="ECO:0000256" key="5">
    <source>
        <dbReference type="RuleBase" id="RU363041"/>
    </source>
</evidence>